<proteinExistence type="predicted"/>
<accession>A0A0A9B673</accession>
<protein>
    <submittedName>
        <fullName evidence="1">Uncharacterized protein</fullName>
    </submittedName>
</protein>
<evidence type="ECO:0000313" key="1">
    <source>
        <dbReference type="EMBL" id="JAD54832.1"/>
    </source>
</evidence>
<dbReference type="EMBL" id="GBRH01243063">
    <property type="protein sequence ID" value="JAD54832.1"/>
    <property type="molecule type" value="Transcribed_RNA"/>
</dbReference>
<reference evidence="1" key="2">
    <citation type="journal article" date="2015" name="Data Brief">
        <title>Shoot transcriptome of the giant reed, Arundo donax.</title>
        <authorList>
            <person name="Barrero R.A."/>
            <person name="Guerrero F.D."/>
            <person name="Moolhuijzen P."/>
            <person name="Goolsby J.A."/>
            <person name="Tidwell J."/>
            <person name="Bellgard S.E."/>
            <person name="Bellgard M.I."/>
        </authorList>
    </citation>
    <scope>NUCLEOTIDE SEQUENCE</scope>
    <source>
        <tissue evidence="1">Shoot tissue taken approximately 20 cm above the soil surface</tissue>
    </source>
</reference>
<dbReference type="AlphaFoldDB" id="A0A0A9B673"/>
<sequence length="65" mass="7265">MCLAIPKLVFLSKNIPCEVVHFNSDIAQRDTTAINAKIHKKLRSNITSLLTNLLQCVNTVENSLQ</sequence>
<organism evidence="1">
    <name type="scientific">Arundo donax</name>
    <name type="common">Giant reed</name>
    <name type="synonym">Donax arundinaceus</name>
    <dbReference type="NCBI Taxonomy" id="35708"/>
    <lineage>
        <taxon>Eukaryota</taxon>
        <taxon>Viridiplantae</taxon>
        <taxon>Streptophyta</taxon>
        <taxon>Embryophyta</taxon>
        <taxon>Tracheophyta</taxon>
        <taxon>Spermatophyta</taxon>
        <taxon>Magnoliopsida</taxon>
        <taxon>Liliopsida</taxon>
        <taxon>Poales</taxon>
        <taxon>Poaceae</taxon>
        <taxon>PACMAD clade</taxon>
        <taxon>Arundinoideae</taxon>
        <taxon>Arundineae</taxon>
        <taxon>Arundo</taxon>
    </lineage>
</organism>
<reference evidence="1" key="1">
    <citation type="submission" date="2014-09" db="EMBL/GenBank/DDBJ databases">
        <authorList>
            <person name="Magalhaes I.L.F."/>
            <person name="Oliveira U."/>
            <person name="Santos F.R."/>
            <person name="Vidigal T.H.D.A."/>
            <person name="Brescovit A.D."/>
            <person name="Santos A.J."/>
        </authorList>
    </citation>
    <scope>NUCLEOTIDE SEQUENCE</scope>
    <source>
        <tissue evidence="1">Shoot tissue taken approximately 20 cm above the soil surface</tissue>
    </source>
</reference>
<name>A0A0A9B673_ARUDO</name>